<dbReference type="InterPro" id="IPR020846">
    <property type="entry name" value="MFS_dom"/>
</dbReference>
<feature type="transmembrane region" description="Helical" evidence="6">
    <location>
        <begin position="384"/>
        <end position="401"/>
    </location>
</feature>
<feature type="transmembrane region" description="Helical" evidence="6">
    <location>
        <begin position="354"/>
        <end position="378"/>
    </location>
</feature>
<feature type="domain" description="Major facilitator superfamily (MFS) profile" evidence="7">
    <location>
        <begin position="9"/>
        <end position="408"/>
    </location>
</feature>
<dbReference type="STRING" id="1914963.AWW67_13135"/>
<feature type="transmembrane region" description="Helical" evidence="6">
    <location>
        <begin position="109"/>
        <end position="130"/>
    </location>
</feature>
<evidence type="ECO:0000313" key="9">
    <source>
        <dbReference type="Proteomes" id="UP000075663"/>
    </source>
</evidence>
<keyword evidence="3 6" id="KW-0812">Transmembrane</keyword>
<comment type="caution">
    <text evidence="8">The sequence shown here is derived from an EMBL/GenBank/DDBJ whole genome shotgun (WGS) entry which is preliminary data.</text>
</comment>
<feature type="transmembrane region" description="Helical" evidence="6">
    <location>
        <begin position="50"/>
        <end position="71"/>
    </location>
</feature>
<dbReference type="GO" id="GO:0016020">
    <property type="term" value="C:membrane"/>
    <property type="evidence" value="ECO:0007669"/>
    <property type="project" value="UniProtKB-SubCell"/>
</dbReference>
<dbReference type="PANTHER" id="PTHR23504">
    <property type="entry name" value="MAJOR FACILITATOR SUPERFAMILY DOMAIN-CONTAINING PROTEIN 10"/>
    <property type="match status" value="1"/>
</dbReference>
<keyword evidence="2" id="KW-0813">Transport</keyword>
<evidence type="ECO:0000256" key="3">
    <source>
        <dbReference type="ARBA" id="ARBA00022692"/>
    </source>
</evidence>
<dbReference type="GO" id="GO:0022857">
    <property type="term" value="F:transmembrane transporter activity"/>
    <property type="evidence" value="ECO:0007669"/>
    <property type="project" value="InterPro"/>
</dbReference>
<evidence type="ECO:0000313" key="8">
    <source>
        <dbReference type="EMBL" id="KYG79314.1"/>
    </source>
</evidence>
<evidence type="ECO:0000256" key="1">
    <source>
        <dbReference type="ARBA" id="ARBA00004141"/>
    </source>
</evidence>
<dbReference type="InterPro" id="IPR011701">
    <property type="entry name" value="MFS"/>
</dbReference>
<dbReference type="AlphaFoldDB" id="A0A150XKQ9"/>
<comment type="subcellular location">
    <subcellularLocation>
        <location evidence="1">Membrane</location>
        <topology evidence="1">Multi-pass membrane protein</topology>
    </subcellularLocation>
</comment>
<evidence type="ECO:0000256" key="2">
    <source>
        <dbReference type="ARBA" id="ARBA00022448"/>
    </source>
</evidence>
<feature type="transmembrane region" description="Helical" evidence="6">
    <location>
        <begin position="320"/>
        <end position="342"/>
    </location>
</feature>
<dbReference type="PROSITE" id="PS50850">
    <property type="entry name" value="MFS"/>
    <property type="match status" value="1"/>
</dbReference>
<accession>A0A150XKQ9</accession>
<feature type="transmembrane region" description="Helical" evidence="6">
    <location>
        <begin position="226"/>
        <end position="248"/>
    </location>
</feature>
<evidence type="ECO:0000256" key="4">
    <source>
        <dbReference type="ARBA" id="ARBA00022989"/>
    </source>
</evidence>
<dbReference type="Gene3D" id="1.20.1250.20">
    <property type="entry name" value="MFS general substrate transporter like domains"/>
    <property type="match status" value="1"/>
</dbReference>
<dbReference type="InterPro" id="IPR001958">
    <property type="entry name" value="Tet-R_TetA/multi-R_MdtG-like"/>
</dbReference>
<dbReference type="SUPFAM" id="SSF103473">
    <property type="entry name" value="MFS general substrate transporter"/>
    <property type="match status" value="1"/>
</dbReference>
<evidence type="ECO:0000259" key="7">
    <source>
        <dbReference type="PROSITE" id="PS50850"/>
    </source>
</evidence>
<feature type="transmembrane region" description="Helical" evidence="6">
    <location>
        <begin position="7"/>
        <end position="30"/>
    </location>
</feature>
<dbReference type="EMBL" id="LRPB01000049">
    <property type="protein sequence ID" value="KYG79314.1"/>
    <property type="molecule type" value="Genomic_DNA"/>
</dbReference>
<keyword evidence="4 6" id="KW-1133">Transmembrane helix</keyword>
<evidence type="ECO:0000256" key="6">
    <source>
        <dbReference type="SAM" id="Phobius"/>
    </source>
</evidence>
<dbReference type="PANTHER" id="PTHR23504:SF115">
    <property type="entry name" value="MULTIDRUG RESISTANCE PROTEIN 2"/>
    <property type="match status" value="1"/>
</dbReference>
<feature type="transmembrane region" description="Helical" evidence="6">
    <location>
        <begin position="295"/>
        <end position="314"/>
    </location>
</feature>
<dbReference type="CDD" id="cd17325">
    <property type="entry name" value="MFS_MdtG_SLC18_like"/>
    <property type="match status" value="1"/>
</dbReference>
<keyword evidence="5 6" id="KW-0472">Membrane</keyword>
<protein>
    <submittedName>
        <fullName evidence="8">MFS transporter</fullName>
    </submittedName>
</protein>
<reference evidence="8 9" key="1">
    <citation type="submission" date="2016-01" db="EMBL/GenBank/DDBJ databases">
        <title>Genome sequencing of Roseivirga seohaensis SW-152.</title>
        <authorList>
            <person name="Selvaratnam C."/>
            <person name="Thevarajoo S."/>
            <person name="Goh K.M."/>
            <person name="Ee R."/>
            <person name="Chan K.-G."/>
            <person name="Chong C.S."/>
        </authorList>
    </citation>
    <scope>NUCLEOTIDE SEQUENCE [LARGE SCALE GENOMIC DNA]</scope>
    <source>
        <strain evidence="8 9">SW-152</strain>
    </source>
</reference>
<gene>
    <name evidence="8" type="ORF">AWW67_13135</name>
</gene>
<proteinExistence type="predicted"/>
<feature type="transmembrane region" description="Helical" evidence="6">
    <location>
        <begin position="185"/>
        <end position="205"/>
    </location>
</feature>
<sequence length="411" mass="44832">MDNQKMLGRIIIVLLSIFVVMSGYGVLLPVLPYFTERLALKSGVVADEDINYHIGILTSIYPFFQLLFAVVWGRLSDRFGRKVLIIMGLAGFVVMQLLTGLATSLSMLYIARILGGIFSSSIIPVGNAYLSDVTNSSQRKKVLAWSGVAVSTGVIAGPMIGGYLAQTNLHFNTTFGHLLLDKFSVPFLAIALLGIITLVVVVLRLKNPKKQHANNQQVKLKMTGMLANPVFLKLLLLSLVLQLAITLFETVFSVYAKDILVFDTKQVGLGFMLCGLVMAVLQPFFASFNENTLPLRLQLITGFLLAAVALGVFPLMTTDFYVFTMIVIFATGAAIITPNLIASISFIDEHNTGAYLSAQTSVNSIGQVLGPLLGMWIYSFGSSWPFLSIGVILLFTTLILFPKLKLRTSEA</sequence>
<dbReference type="InterPro" id="IPR036259">
    <property type="entry name" value="MFS_trans_sf"/>
</dbReference>
<name>A0A150XKQ9_9BACT</name>
<dbReference type="PRINTS" id="PR01035">
    <property type="entry name" value="TCRTETA"/>
</dbReference>
<dbReference type="RefSeq" id="WP_062303422.1">
    <property type="nucleotide sequence ID" value="NZ_LRPB01000049.1"/>
</dbReference>
<feature type="transmembrane region" description="Helical" evidence="6">
    <location>
        <begin position="83"/>
        <end position="103"/>
    </location>
</feature>
<organism evidence="8 9">
    <name type="scientific">Roseivirga seohaensis</name>
    <dbReference type="NCBI Taxonomy" id="1914963"/>
    <lineage>
        <taxon>Bacteria</taxon>
        <taxon>Pseudomonadati</taxon>
        <taxon>Bacteroidota</taxon>
        <taxon>Cytophagia</taxon>
        <taxon>Cytophagales</taxon>
        <taxon>Roseivirgaceae</taxon>
        <taxon>Roseivirga</taxon>
    </lineage>
</organism>
<feature type="transmembrane region" description="Helical" evidence="6">
    <location>
        <begin position="142"/>
        <end position="165"/>
    </location>
</feature>
<dbReference type="Pfam" id="PF07690">
    <property type="entry name" value="MFS_1"/>
    <property type="match status" value="1"/>
</dbReference>
<feature type="transmembrane region" description="Helical" evidence="6">
    <location>
        <begin position="268"/>
        <end position="288"/>
    </location>
</feature>
<evidence type="ECO:0000256" key="5">
    <source>
        <dbReference type="ARBA" id="ARBA00023136"/>
    </source>
</evidence>
<dbReference type="Proteomes" id="UP000075663">
    <property type="component" value="Unassembled WGS sequence"/>
</dbReference>